<feature type="domain" description="Aminoacyl-transfer RNA synthetases class-II family profile" evidence="17">
    <location>
        <begin position="100"/>
        <end position="308"/>
    </location>
</feature>
<keyword evidence="19" id="KW-1185">Reference proteome</keyword>
<dbReference type="GO" id="GO:0005737">
    <property type="term" value="C:cytoplasm"/>
    <property type="evidence" value="ECO:0007669"/>
    <property type="project" value="UniProtKB-SubCell"/>
</dbReference>
<dbReference type="GO" id="GO:0005524">
    <property type="term" value="F:ATP binding"/>
    <property type="evidence" value="ECO:0007669"/>
    <property type="project" value="UniProtKB-KW"/>
</dbReference>
<dbReference type="InterPro" id="IPR002319">
    <property type="entry name" value="Phenylalanyl-tRNA_Synthase"/>
</dbReference>
<keyword evidence="10" id="KW-0547">Nucleotide-binding</keyword>
<name>A0A9N9CV02_9GLOM</name>
<evidence type="ECO:0000259" key="17">
    <source>
        <dbReference type="PROSITE" id="PS50862"/>
    </source>
</evidence>
<comment type="subcellular location">
    <subcellularLocation>
        <location evidence="2">Cytoplasm</location>
    </subcellularLocation>
</comment>
<dbReference type="AlphaFoldDB" id="A0A9N9CV02"/>
<evidence type="ECO:0000313" key="18">
    <source>
        <dbReference type="EMBL" id="CAG8617053.1"/>
    </source>
</evidence>
<dbReference type="Gene3D" id="3.30.930.10">
    <property type="entry name" value="Bira Bifunctional Protein, Domain 2"/>
    <property type="match status" value="1"/>
</dbReference>
<evidence type="ECO:0000256" key="15">
    <source>
        <dbReference type="ARBA" id="ARBA00030612"/>
    </source>
</evidence>
<evidence type="ECO:0000256" key="12">
    <source>
        <dbReference type="ARBA" id="ARBA00022842"/>
    </source>
</evidence>
<sequence>MSGSNKKIIDEKEISILVEKSLKETENFSEIETTKKDYLEKGGIISSLFQQISQEKDQERKKEIEEKLKEQKPEKEQKKDKLDIYLEGKRFPLGNLHPLTQISQEIYGVFLPLGYQIVESDEIENEEYNFNKLNMPPEHSARGMHDTFYLNANLLLRTHTSNTQIRVLENNPNQELKIITAGKVYRRDEDDATHTHQFTQIEGFVVGCNISFSHLKGTLELVLKKLFGENNPIRFRPSYFPFTEPSVEVDALCILCQGKGCNICKKTGWVEILGAGLIHPQVLKNCGYDNQKFTGFAFGLGVERLLMIKHGIEDIRHFYLNDVRFLKQFRVMS</sequence>
<evidence type="ECO:0000256" key="10">
    <source>
        <dbReference type="ARBA" id="ARBA00022741"/>
    </source>
</evidence>
<dbReference type="InterPro" id="IPR045864">
    <property type="entry name" value="aa-tRNA-synth_II/BPL/LPL"/>
</dbReference>
<evidence type="ECO:0000256" key="16">
    <source>
        <dbReference type="ARBA" id="ARBA00049255"/>
    </source>
</evidence>
<dbReference type="HAMAP" id="MF_00281">
    <property type="entry name" value="Phe_tRNA_synth_alpha1"/>
    <property type="match status" value="1"/>
</dbReference>
<keyword evidence="12" id="KW-0460">Magnesium</keyword>
<dbReference type="PANTHER" id="PTHR11538:SF41">
    <property type="entry name" value="PHENYLALANINE--TRNA LIGASE, MITOCHONDRIAL"/>
    <property type="match status" value="1"/>
</dbReference>
<dbReference type="OrthoDB" id="238316at2759"/>
<dbReference type="InterPro" id="IPR004529">
    <property type="entry name" value="Phe-tRNA-synth_IIc_asu"/>
</dbReference>
<dbReference type="CDD" id="cd00496">
    <property type="entry name" value="PheRS_alpha_core"/>
    <property type="match status" value="1"/>
</dbReference>
<keyword evidence="11" id="KW-0067">ATP-binding</keyword>
<comment type="caution">
    <text evidence="18">The sequence shown here is derived from an EMBL/GenBank/DDBJ whole genome shotgun (WGS) entry which is preliminary data.</text>
</comment>
<comment type="catalytic activity">
    <reaction evidence="16">
        <text>tRNA(Phe) + L-phenylalanine + ATP = L-phenylalanyl-tRNA(Phe) + AMP + diphosphate + H(+)</text>
        <dbReference type="Rhea" id="RHEA:19413"/>
        <dbReference type="Rhea" id="RHEA-COMP:9668"/>
        <dbReference type="Rhea" id="RHEA-COMP:9699"/>
        <dbReference type="ChEBI" id="CHEBI:15378"/>
        <dbReference type="ChEBI" id="CHEBI:30616"/>
        <dbReference type="ChEBI" id="CHEBI:33019"/>
        <dbReference type="ChEBI" id="CHEBI:58095"/>
        <dbReference type="ChEBI" id="CHEBI:78442"/>
        <dbReference type="ChEBI" id="CHEBI:78531"/>
        <dbReference type="ChEBI" id="CHEBI:456215"/>
        <dbReference type="EC" id="6.1.1.20"/>
    </reaction>
</comment>
<evidence type="ECO:0000256" key="9">
    <source>
        <dbReference type="ARBA" id="ARBA00022723"/>
    </source>
</evidence>
<comment type="similarity">
    <text evidence="3">Belongs to the class-II aminoacyl-tRNA synthetase family. Phe-tRNA synthetase alpha subunit type 1 subfamily.</text>
</comment>
<evidence type="ECO:0000256" key="14">
    <source>
        <dbReference type="ARBA" id="ARBA00023146"/>
    </source>
</evidence>
<organism evidence="18 19">
    <name type="scientific">Ambispora gerdemannii</name>
    <dbReference type="NCBI Taxonomy" id="144530"/>
    <lineage>
        <taxon>Eukaryota</taxon>
        <taxon>Fungi</taxon>
        <taxon>Fungi incertae sedis</taxon>
        <taxon>Mucoromycota</taxon>
        <taxon>Glomeromycotina</taxon>
        <taxon>Glomeromycetes</taxon>
        <taxon>Archaeosporales</taxon>
        <taxon>Ambisporaceae</taxon>
        <taxon>Ambispora</taxon>
    </lineage>
</organism>
<reference evidence="18" key="1">
    <citation type="submission" date="2021-06" db="EMBL/GenBank/DDBJ databases">
        <authorList>
            <person name="Kallberg Y."/>
            <person name="Tangrot J."/>
            <person name="Rosling A."/>
        </authorList>
    </citation>
    <scope>NUCLEOTIDE SEQUENCE</scope>
    <source>
        <strain evidence="18">MT106</strain>
    </source>
</reference>
<comment type="subunit">
    <text evidence="4">Tetramer of two alpha and two beta subunits.</text>
</comment>
<evidence type="ECO:0000256" key="6">
    <source>
        <dbReference type="ARBA" id="ARBA00015409"/>
    </source>
</evidence>
<keyword evidence="14" id="KW-0030">Aminoacyl-tRNA synthetase</keyword>
<evidence type="ECO:0000256" key="4">
    <source>
        <dbReference type="ARBA" id="ARBA00011209"/>
    </source>
</evidence>
<keyword evidence="13" id="KW-0648">Protein biosynthesis</keyword>
<dbReference type="PROSITE" id="PS50862">
    <property type="entry name" value="AA_TRNA_LIGASE_II"/>
    <property type="match status" value="1"/>
</dbReference>
<evidence type="ECO:0000256" key="5">
    <source>
        <dbReference type="ARBA" id="ARBA00012814"/>
    </source>
</evidence>
<evidence type="ECO:0000256" key="13">
    <source>
        <dbReference type="ARBA" id="ARBA00022917"/>
    </source>
</evidence>
<keyword evidence="7" id="KW-0963">Cytoplasm</keyword>
<dbReference type="GO" id="GO:0046872">
    <property type="term" value="F:metal ion binding"/>
    <property type="evidence" value="ECO:0007669"/>
    <property type="project" value="UniProtKB-KW"/>
</dbReference>
<accession>A0A9N9CV02</accession>
<evidence type="ECO:0000313" key="19">
    <source>
        <dbReference type="Proteomes" id="UP000789831"/>
    </source>
</evidence>
<dbReference type="Proteomes" id="UP000789831">
    <property type="component" value="Unassembled WGS sequence"/>
</dbReference>
<dbReference type="GO" id="GO:0000049">
    <property type="term" value="F:tRNA binding"/>
    <property type="evidence" value="ECO:0007669"/>
    <property type="project" value="InterPro"/>
</dbReference>
<dbReference type="InterPro" id="IPR022911">
    <property type="entry name" value="Phe_tRNA_ligase_alpha1_bac"/>
</dbReference>
<keyword evidence="8" id="KW-0436">Ligase</keyword>
<proteinExistence type="inferred from homology"/>
<evidence type="ECO:0000256" key="8">
    <source>
        <dbReference type="ARBA" id="ARBA00022598"/>
    </source>
</evidence>
<dbReference type="NCBIfam" id="TIGR00468">
    <property type="entry name" value="pheS"/>
    <property type="match status" value="1"/>
</dbReference>
<dbReference type="GO" id="GO:0006432">
    <property type="term" value="P:phenylalanyl-tRNA aminoacylation"/>
    <property type="evidence" value="ECO:0007669"/>
    <property type="project" value="InterPro"/>
</dbReference>
<dbReference type="PANTHER" id="PTHR11538">
    <property type="entry name" value="PHENYLALANYL-TRNA SYNTHETASE"/>
    <property type="match status" value="1"/>
</dbReference>
<evidence type="ECO:0000256" key="1">
    <source>
        <dbReference type="ARBA" id="ARBA00001946"/>
    </source>
</evidence>
<gene>
    <name evidence="18" type="ORF">AGERDE_LOCUS9882</name>
</gene>
<evidence type="ECO:0000256" key="2">
    <source>
        <dbReference type="ARBA" id="ARBA00004496"/>
    </source>
</evidence>
<dbReference type="InterPro" id="IPR006195">
    <property type="entry name" value="aa-tRNA-synth_II"/>
</dbReference>
<dbReference type="EC" id="6.1.1.20" evidence="5"/>
<evidence type="ECO:0000256" key="3">
    <source>
        <dbReference type="ARBA" id="ARBA00010207"/>
    </source>
</evidence>
<protein>
    <recommendedName>
        <fullName evidence="6">Phenylalanine--tRNA ligase alpha subunit</fullName>
        <ecNumber evidence="5">6.1.1.20</ecNumber>
    </recommendedName>
    <alternativeName>
        <fullName evidence="15">Phenylalanyl-tRNA synthetase alpha subunit</fullName>
    </alternativeName>
</protein>
<keyword evidence="9" id="KW-0479">Metal-binding</keyword>
<dbReference type="EMBL" id="CAJVPL010002675">
    <property type="protein sequence ID" value="CAG8617053.1"/>
    <property type="molecule type" value="Genomic_DNA"/>
</dbReference>
<dbReference type="SUPFAM" id="SSF55681">
    <property type="entry name" value="Class II aaRS and biotin synthetases"/>
    <property type="match status" value="1"/>
</dbReference>
<comment type="cofactor">
    <cofactor evidence="1">
        <name>Mg(2+)</name>
        <dbReference type="ChEBI" id="CHEBI:18420"/>
    </cofactor>
</comment>
<evidence type="ECO:0000256" key="11">
    <source>
        <dbReference type="ARBA" id="ARBA00022840"/>
    </source>
</evidence>
<dbReference type="GO" id="GO:0004826">
    <property type="term" value="F:phenylalanine-tRNA ligase activity"/>
    <property type="evidence" value="ECO:0007669"/>
    <property type="project" value="UniProtKB-EC"/>
</dbReference>
<evidence type="ECO:0000256" key="7">
    <source>
        <dbReference type="ARBA" id="ARBA00022490"/>
    </source>
</evidence>
<dbReference type="Pfam" id="PF01409">
    <property type="entry name" value="tRNA-synt_2d"/>
    <property type="match status" value="1"/>
</dbReference>